<evidence type="ECO:0000313" key="5">
    <source>
        <dbReference type="EMBL" id="SPD76388.1"/>
    </source>
</evidence>
<dbReference type="Pfam" id="PF02590">
    <property type="entry name" value="SPOUT_MTase"/>
    <property type="match status" value="1"/>
</dbReference>
<proteinExistence type="inferred from homology"/>
<gene>
    <name evidence="5" type="ORF">PITCH_A920016</name>
</gene>
<evidence type="ECO:0000256" key="1">
    <source>
        <dbReference type="ARBA" id="ARBA00022603"/>
    </source>
</evidence>
<dbReference type="Gene3D" id="3.40.1280.10">
    <property type="match status" value="1"/>
</dbReference>
<evidence type="ECO:0000256" key="4">
    <source>
        <dbReference type="ARBA" id="ARBA00038303"/>
    </source>
</evidence>
<keyword evidence="1 5" id="KW-0489">Methyltransferase</keyword>
<dbReference type="GO" id="GO:0006364">
    <property type="term" value="P:rRNA processing"/>
    <property type="evidence" value="ECO:0007669"/>
    <property type="project" value="InterPro"/>
</dbReference>
<keyword evidence="2 5" id="KW-0808">Transferase</keyword>
<dbReference type="PANTHER" id="PTHR33603:SF1">
    <property type="entry name" value="RIBOSOMAL RNA LARGE SUBUNIT METHYLTRANSFERASE H"/>
    <property type="match status" value="1"/>
</dbReference>
<reference evidence="5" key="1">
    <citation type="submission" date="2018-01" db="EMBL/GenBank/DDBJ databases">
        <authorList>
            <person name="Regsiter A."/>
            <person name="William W."/>
        </authorList>
    </citation>
    <scope>NUCLEOTIDE SEQUENCE</scope>
    <source>
        <strain evidence="5">TRIP AH-1</strain>
    </source>
</reference>
<accession>A0A445N3W4</accession>
<comment type="similarity">
    <text evidence="4">Belongs to the RNA methyltransferase RlmH family.</text>
</comment>
<dbReference type="SUPFAM" id="SSF75217">
    <property type="entry name" value="alpha/beta knot"/>
    <property type="match status" value="1"/>
</dbReference>
<dbReference type="PANTHER" id="PTHR33603">
    <property type="entry name" value="METHYLTRANSFERASE"/>
    <property type="match status" value="1"/>
</dbReference>
<dbReference type="GO" id="GO:0032259">
    <property type="term" value="P:methylation"/>
    <property type="evidence" value="ECO:0007669"/>
    <property type="project" value="UniProtKB-KW"/>
</dbReference>
<keyword evidence="3" id="KW-0949">S-adenosyl-L-methionine</keyword>
<evidence type="ECO:0000256" key="2">
    <source>
        <dbReference type="ARBA" id="ARBA00022679"/>
    </source>
</evidence>
<evidence type="ECO:0000256" key="3">
    <source>
        <dbReference type="ARBA" id="ARBA00022691"/>
    </source>
</evidence>
<dbReference type="GO" id="GO:0008168">
    <property type="term" value="F:methyltransferase activity"/>
    <property type="evidence" value="ECO:0007669"/>
    <property type="project" value="UniProtKB-KW"/>
</dbReference>
<dbReference type="EMBL" id="OJIN01000239">
    <property type="protein sequence ID" value="SPD76388.1"/>
    <property type="molecule type" value="Genomic_DNA"/>
</dbReference>
<sequence length="47" mass="5558">MSEKVLENAHESLRLSKLTFAHEKSSPLLLEQLYRAFTIINNEKYHK</sequence>
<organism evidence="5">
    <name type="scientific">uncultured Desulfobacterium sp</name>
    <dbReference type="NCBI Taxonomy" id="201089"/>
    <lineage>
        <taxon>Bacteria</taxon>
        <taxon>Pseudomonadati</taxon>
        <taxon>Thermodesulfobacteriota</taxon>
        <taxon>Desulfobacteria</taxon>
        <taxon>Desulfobacterales</taxon>
        <taxon>Desulfobacteriaceae</taxon>
        <taxon>Desulfobacterium</taxon>
        <taxon>environmental samples</taxon>
    </lineage>
</organism>
<dbReference type="EC" id="2.1.1.177" evidence="5"/>
<protein>
    <submittedName>
        <fullName evidence="5">Ribosomal RNA large subunit methyltransferase H</fullName>
        <ecNumber evidence="5">2.1.1.177</ecNumber>
    </submittedName>
</protein>
<dbReference type="InterPro" id="IPR029028">
    <property type="entry name" value="Alpha/beta_knot_MTases"/>
</dbReference>
<dbReference type="InterPro" id="IPR003742">
    <property type="entry name" value="RlmH-like"/>
</dbReference>
<dbReference type="AlphaFoldDB" id="A0A445N3W4"/>
<name>A0A445N3W4_9BACT</name>
<dbReference type="InterPro" id="IPR029026">
    <property type="entry name" value="tRNA_m1G_MTases_N"/>
</dbReference>